<evidence type="ECO:0000313" key="1">
    <source>
        <dbReference type="EMBL" id="STY87661.1"/>
    </source>
</evidence>
<dbReference type="Proteomes" id="UP000255102">
    <property type="component" value="Unassembled WGS sequence"/>
</dbReference>
<evidence type="ECO:0000313" key="2">
    <source>
        <dbReference type="Proteomes" id="UP000255102"/>
    </source>
</evidence>
<dbReference type="AlphaFoldDB" id="A0A378PLT6"/>
<accession>A0A378PLT6</accession>
<organism evidence="1 2">
    <name type="scientific">Moraxella ovis</name>
    <dbReference type="NCBI Taxonomy" id="29433"/>
    <lineage>
        <taxon>Bacteria</taxon>
        <taxon>Pseudomonadati</taxon>
        <taxon>Pseudomonadota</taxon>
        <taxon>Gammaproteobacteria</taxon>
        <taxon>Moraxellales</taxon>
        <taxon>Moraxellaceae</taxon>
        <taxon>Moraxella</taxon>
    </lineage>
</organism>
<sequence>MFQALSFVKLYLGFKMNFNELWSLMTVLDCFREGLLLNH</sequence>
<name>A0A378PLT6_9GAMM</name>
<reference evidence="1 2" key="1">
    <citation type="submission" date="2018-06" db="EMBL/GenBank/DDBJ databases">
        <authorList>
            <consortium name="Pathogen Informatics"/>
            <person name="Doyle S."/>
        </authorList>
    </citation>
    <scope>NUCLEOTIDE SEQUENCE [LARGE SCALE GENOMIC DNA]</scope>
    <source>
        <strain evidence="1 2">NCTC11227</strain>
    </source>
</reference>
<proteinExistence type="predicted"/>
<protein>
    <submittedName>
        <fullName evidence="1">Uncharacterized protein</fullName>
    </submittedName>
</protein>
<dbReference type="EMBL" id="UGPW01000001">
    <property type="protein sequence ID" value="STY87661.1"/>
    <property type="molecule type" value="Genomic_DNA"/>
</dbReference>
<gene>
    <name evidence="1" type="ORF">NCTC11227_01680</name>
</gene>